<keyword evidence="1" id="KW-0472">Membrane</keyword>
<feature type="transmembrane region" description="Helical" evidence="1">
    <location>
        <begin position="62"/>
        <end position="83"/>
    </location>
</feature>
<evidence type="ECO:0000313" key="3">
    <source>
        <dbReference type="Proteomes" id="UP000018209"/>
    </source>
</evidence>
<keyword evidence="3" id="KW-1185">Reference proteome</keyword>
<gene>
    <name evidence="2" type="ORF">NBRC3257_0855</name>
</gene>
<dbReference type="Proteomes" id="UP000018209">
    <property type="component" value="Unassembled WGS sequence"/>
</dbReference>
<keyword evidence="1" id="KW-0812">Transmembrane</keyword>
<organism evidence="2 3">
    <name type="scientific">Gluconobacter thailandicus NBRC 3257</name>
    <dbReference type="NCBI Taxonomy" id="1381097"/>
    <lineage>
        <taxon>Bacteria</taxon>
        <taxon>Pseudomonadati</taxon>
        <taxon>Pseudomonadota</taxon>
        <taxon>Alphaproteobacteria</taxon>
        <taxon>Acetobacterales</taxon>
        <taxon>Acetobacteraceae</taxon>
        <taxon>Gluconobacter</taxon>
    </lineage>
</organism>
<feature type="transmembrane region" description="Helical" evidence="1">
    <location>
        <begin position="6"/>
        <end position="26"/>
    </location>
</feature>
<sequence>MVFELFSVFLTVLAAGLFYLSVPSQCLLRRSLAPRKSLLPGLLCLLFAVGVMSLKMQFLTSLMAVGTVLMLACILLPLMLAFVRPQGRLS</sequence>
<reference evidence="2 3" key="1">
    <citation type="submission" date="2013-08" db="EMBL/GenBank/DDBJ databases">
        <title>Gluconobacter thailandicus NBRC 3257 whole genome sequence.</title>
        <authorList>
            <person name="Matsutani M."/>
            <person name="Yakushi T."/>
            <person name="Matsushita K."/>
        </authorList>
    </citation>
    <scope>NUCLEOTIDE SEQUENCE [LARGE SCALE GENOMIC DNA]</scope>
    <source>
        <strain evidence="2 3">NBRC 3257</strain>
    </source>
</reference>
<evidence type="ECO:0000256" key="1">
    <source>
        <dbReference type="SAM" id="Phobius"/>
    </source>
</evidence>
<proteinExistence type="predicted"/>
<feature type="transmembrane region" description="Helical" evidence="1">
    <location>
        <begin position="38"/>
        <end position="56"/>
    </location>
</feature>
<keyword evidence="1" id="KW-1133">Transmembrane helix</keyword>
<protein>
    <submittedName>
        <fullName evidence="2">Uncharacterized protein</fullName>
    </submittedName>
</protein>
<comment type="caution">
    <text evidence="2">The sequence shown here is derived from an EMBL/GenBank/DDBJ whole genome shotgun (WGS) entry which is preliminary data.</text>
</comment>
<name>A0ABQ0IUF8_GLUTH</name>
<accession>A0ABQ0IUF8</accession>
<dbReference type="EMBL" id="BASM01000012">
    <property type="protein sequence ID" value="GAD25856.1"/>
    <property type="molecule type" value="Genomic_DNA"/>
</dbReference>
<evidence type="ECO:0000313" key="2">
    <source>
        <dbReference type="EMBL" id="GAD25856.1"/>
    </source>
</evidence>